<keyword evidence="3" id="KW-1185">Reference proteome</keyword>
<dbReference type="KEGG" id="cmar:IMCC12053_3088"/>
<evidence type="ECO:0000313" key="3">
    <source>
        <dbReference type="Proteomes" id="UP000064920"/>
    </source>
</evidence>
<protein>
    <submittedName>
        <fullName evidence="2">Rhamnogalacturonides degradation protein RhiN</fullName>
    </submittedName>
</protein>
<dbReference type="InterPro" id="IPR008928">
    <property type="entry name" value="6-hairpin_glycosidase_sf"/>
</dbReference>
<dbReference type="Gene3D" id="1.50.10.10">
    <property type="match status" value="1"/>
</dbReference>
<dbReference type="PATRIC" id="fig|1397108.4.peg.3172"/>
<dbReference type="Proteomes" id="UP000064920">
    <property type="component" value="Chromosome"/>
</dbReference>
<dbReference type="InterPro" id="IPR052043">
    <property type="entry name" value="PolySaccharide_Degr_Enz"/>
</dbReference>
<dbReference type="AlphaFoldDB" id="A0A0P0ADG7"/>
<accession>A0A0P0ADG7</accession>
<name>A0A0P0ADG7_9RHOB</name>
<dbReference type="InterPro" id="IPR012341">
    <property type="entry name" value="6hp_glycosidase-like_sf"/>
</dbReference>
<sequence length="352" mass="39385">MSADFFDSYARRYQPYKGGNWCYEDGCLYRGLELWHVETKDDRWLDHLRRLVDVQVGQDGSLTGYGLSDYNIDNILPGRTLLYLYGLTGEAQYLTAADLLARQLTTHPRTQSGVYWHKLRYPWQIWLDGLYMGQPFRIAHAQLKRDDAAVADSLAQLSTALDALIDPASGLYWHAYDEALEQPWADPVTGFNKAFWARAVGWLAMALVDVADLVGEDFAPLRLRTVALIDKIKSLRVVDGLWLQVIDRPDLDGNYQETSASAMFTYALLRGTRLGLTTMPDGLAATVMGRALQPKAAGGHEMVDICEVAGLGWYENRFRDGSPAYYLSEARVKDDVKGVGPLMMAAALMARG</sequence>
<organism evidence="2 3">
    <name type="scientific">Celeribacter marinus</name>
    <dbReference type="NCBI Taxonomy" id="1397108"/>
    <lineage>
        <taxon>Bacteria</taxon>
        <taxon>Pseudomonadati</taxon>
        <taxon>Pseudomonadota</taxon>
        <taxon>Alphaproteobacteria</taxon>
        <taxon>Rhodobacterales</taxon>
        <taxon>Roseobacteraceae</taxon>
        <taxon>Celeribacter</taxon>
    </lineage>
</organism>
<dbReference type="EMBL" id="CP012023">
    <property type="protein sequence ID" value="ALI57035.1"/>
    <property type="molecule type" value="Genomic_DNA"/>
</dbReference>
<dbReference type="SUPFAM" id="SSF48208">
    <property type="entry name" value="Six-hairpin glycosidases"/>
    <property type="match status" value="1"/>
</dbReference>
<dbReference type="GO" id="GO:0005975">
    <property type="term" value="P:carbohydrate metabolic process"/>
    <property type="evidence" value="ECO:0007669"/>
    <property type="project" value="InterPro"/>
</dbReference>
<dbReference type="InterPro" id="IPR010905">
    <property type="entry name" value="Glyco_hydro_88"/>
</dbReference>
<dbReference type="PANTHER" id="PTHR33886">
    <property type="entry name" value="UNSATURATED RHAMNOGALACTURONAN HYDROLASE (EUROFUNG)"/>
    <property type="match status" value="1"/>
</dbReference>
<evidence type="ECO:0000313" key="2">
    <source>
        <dbReference type="EMBL" id="ALI57035.1"/>
    </source>
</evidence>
<proteinExistence type="predicted"/>
<dbReference type="Pfam" id="PF07470">
    <property type="entry name" value="Glyco_hydro_88"/>
    <property type="match status" value="1"/>
</dbReference>
<dbReference type="RefSeq" id="WP_205623921.1">
    <property type="nucleotide sequence ID" value="NZ_CP012023.1"/>
</dbReference>
<dbReference type="GO" id="GO:0016787">
    <property type="term" value="F:hydrolase activity"/>
    <property type="evidence" value="ECO:0007669"/>
    <property type="project" value="UniProtKB-KW"/>
</dbReference>
<gene>
    <name evidence="2" type="ORF">IMCC12053_3088</name>
</gene>
<dbReference type="STRING" id="1397108.IMCC12053_3088"/>
<dbReference type="PANTHER" id="PTHR33886:SF8">
    <property type="entry name" value="UNSATURATED RHAMNOGALACTURONAN HYDROLASE (EUROFUNG)"/>
    <property type="match status" value="1"/>
</dbReference>
<evidence type="ECO:0000256" key="1">
    <source>
        <dbReference type="ARBA" id="ARBA00022801"/>
    </source>
</evidence>
<reference evidence="2 3" key="1">
    <citation type="submission" date="2015-05" db="EMBL/GenBank/DDBJ databases">
        <authorList>
            <person name="Wang D.B."/>
            <person name="Wang M."/>
        </authorList>
    </citation>
    <scope>NUCLEOTIDE SEQUENCE [LARGE SCALE GENOMIC DNA]</scope>
    <source>
        <strain evidence="2 3">IMCC 12053</strain>
    </source>
</reference>
<keyword evidence="1" id="KW-0378">Hydrolase</keyword>